<dbReference type="InterPro" id="IPR018520">
    <property type="entry name" value="UPP_synth-like_CS"/>
</dbReference>
<feature type="binding site" evidence="2">
    <location>
        <position position="72"/>
    </location>
    <ligand>
        <name>substrate</name>
    </ligand>
</feature>
<feature type="binding site" evidence="2">
    <location>
        <position position="189"/>
    </location>
    <ligand>
        <name>substrate</name>
    </ligand>
</feature>
<dbReference type="PANTHER" id="PTHR10291">
    <property type="entry name" value="DEHYDRODOLICHYL DIPHOSPHATE SYNTHASE FAMILY MEMBER"/>
    <property type="match status" value="1"/>
</dbReference>
<sequence length="251" mass="27920">MTTVSEEGVTKVPRHVAIIMDGNNRWAKKRLLGGIAGHKAGLKSVRAVVENCARSGVEVLTLYAFSSENWRRPKDEVNALMELFLLALNREVKKLHKNNLKLRVIGDKTGFSQTIQNAIAKAEAMTAHNTGMTLAIAANYGGHWDITQAARSLARDVACGNLSPDQVTEEALQARIALGDLPAPDLCIRTAGEQRISNFLLWQFAYTEFYFSDEYWPDFDLASLQRAFASYAGRVRRFGRTDEQLEQTVSS</sequence>
<dbReference type="Proteomes" id="UP000626148">
    <property type="component" value="Unassembled WGS sequence"/>
</dbReference>
<feature type="binding site" evidence="2">
    <location>
        <begin position="22"/>
        <end position="25"/>
    </location>
    <ligand>
        <name>substrate</name>
    </ligand>
</feature>
<name>A0A918NC38_9GAMM</name>
<feature type="active site" description="Proton acceptor" evidence="2">
    <location>
        <position position="69"/>
    </location>
</feature>
<dbReference type="SUPFAM" id="SSF64005">
    <property type="entry name" value="Undecaprenyl diphosphate synthase"/>
    <property type="match status" value="1"/>
</dbReference>
<accession>A0A918NC38</accession>
<comment type="catalytic activity">
    <reaction evidence="2">
        <text>8 isopentenyl diphosphate + (2E,6E)-farnesyl diphosphate = di-trans,octa-cis-undecaprenyl diphosphate + 8 diphosphate</text>
        <dbReference type="Rhea" id="RHEA:27551"/>
        <dbReference type="ChEBI" id="CHEBI:33019"/>
        <dbReference type="ChEBI" id="CHEBI:58405"/>
        <dbReference type="ChEBI" id="CHEBI:128769"/>
        <dbReference type="ChEBI" id="CHEBI:175763"/>
        <dbReference type="EC" id="2.5.1.31"/>
    </reaction>
</comment>
<reference evidence="3" key="2">
    <citation type="submission" date="2020-09" db="EMBL/GenBank/DDBJ databases">
        <authorList>
            <person name="Sun Q."/>
            <person name="Kim S."/>
        </authorList>
    </citation>
    <scope>NUCLEOTIDE SEQUENCE</scope>
    <source>
        <strain evidence="3">KCTC 22169</strain>
    </source>
</reference>
<feature type="binding site" evidence="2">
    <location>
        <position position="21"/>
    </location>
    <ligand>
        <name>Mg(2+)</name>
        <dbReference type="ChEBI" id="CHEBI:18420"/>
    </ligand>
</feature>
<keyword evidence="2" id="KW-0479">Metal-binding</keyword>
<dbReference type="EMBL" id="BMXR01000008">
    <property type="protein sequence ID" value="GGX61535.1"/>
    <property type="molecule type" value="Genomic_DNA"/>
</dbReference>
<dbReference type="Gene3D" id="3.40.1180.10">
    <property type="entry name" value="Decaprenyl diphosphate synthase-like"/>
    <property type="match status" value="1"/>
</dbReference>
<dbReference type="PROSITE" id="PS01066">
    <property type="entry name" value="UPP_SYNTHASE"/>
    <property type="match status" value="1"/>
</dbReference>
<organism evidence="3 4">
    <name type="scientific">Saccharospirillum salsuginis</name>
    <dbReference type="NCBI Taxonomy" id="418750"/>
    <lineage>
        <taxon>Bacteria</taxon>
        <taxon>Pseudomonadati</taxon>
        <taxon>Pseudomonadota</taxon>
        <taxon>Gammaproteobacteria</taxon>
        <taxon>Oceanospirillales</taxon>
        <taxon>Saccharospirillaceae</taxon>
        <taxon>Saccharospirillum</taxon>
    </lineage>
</organism>
<comment type="subunit">
    <text evidence="2">Homodimer.</text>
</comment>
<dbReference type="FunFam" id="3.40.1180.10:FF:000001">
    <property type="entry name" value="(2E,6E)-farnesyl-diphosphate-specific ditrans,polycis-undecaprenyl-diphosphate synthase"/>
    <property type="match status" value="1"/>
</dbReference>
<dbReference type="PANTHER" id="PTHR10291:SF0">
    <property type="entry name" value="DEHYDRODOLICHYL DIPHOSPHATE SYNTHASE 2"/>
    <property type="match status" value="1"/>
</dbReference>
<dbReference type="NCBIfam" id="NF011405">
    <property type="entry name" value="PRK14830.1"/>
    <property type="match status" value="1"/>
</dbReference>
<dbReference type="Pfam" id="PF01255">
    <property type="entry name" value="Prenyltransf"/>
    <property type="match status" value="1"/>
</dbReference>
<dbReference type="GO" id="GO:0008834">
    <property type="term" value="F:ditrans,polycis-undecaprenyl-diphosphate synthase [(2E,6E)-farnesyl-diphosphate specific] activity"/>
    <property type="evidence" value="ECO:0007669"/>
    <property type="project" value="UniProtKB-UniRule"/>
</dbReference>
<dbReference type="InterPro" id="IPR036424">
    <property type="entry name" value="UPP_synth-like_sf"/>
</dbReference>
<dbReference type="GO" id="GO:0000287">
    <property type="term" value="F:magnesium ion binding"/>
    <property type="evidence" value="ECO:0007669"/>
    <property type="project" value="UniProtKB-UniRule"/>
</dbReference>
<keyword evidence="4" id="KW-1185">Reference proteome</keyword>
<evidence type="ECO:0000256" key="1">
    <source>
        <dbReference type="ARBA" id="ARBA00022679"/>
    </source>
</evidence>
<feature type="binding site" evidence="2">
    <location>
        <begin position="66"/>
        <end position="68"/>
    </location>
    <ligand>
        <name>substrate</name>
    </ligand>
</feature>
<dbReference type="EC" id="2.5.1.31" evidence="2"/>
<dbReference type="GO" id="GO:0008360">
    <property type="term" value="P:regulation of cell shape"/>
    <property type="evidence" value="ECO:0007669"/>
    <property type="project" value="UniProtKB-KW"/>
</dbReference>
<comment type="caution">
    <text evidence="3">The sequence shown here is derived from an EMBL/GenBank/DDBJ whole genome shotgun (WGS) entry which is preliminary data.</text>
</comment>
<evidence type="ECO:0000313" key="3">
    <source>
        <dbReference type="EMBL" id="GGX61535.1"/>
    </source>
</evidence>
<feature type="binding site" evidence="2">
    <location>
        <position position="38"/>
    </location>
    <ligand>
        <name>substrate</name>
    </ligand>
</feature>
<protein>
    <recommendedName>
        <fullName evidence="2">Ditrans,polycis-undecaprenyl-diphosphate synthase ((2E,6E)-farnesyl-diphosphate specific)</fullName>
        <ecNumber evidence="2">2.5.1.31</ecNumber>
    </recommendedName>
    <alternativeName>
        <fullName evidence="2">Ditrans,polycis-undecaprenylcistransferase</fullName>
    </alternativeName>
    <alternativeName>
        <fullName evidence="2">Undecaprenyl diphosphate synthase</fullName>
        <shortName evidence="2">UDS</shortName>
    </alternativeName>
    <alternativeName>
        <fullName evidence="2">Undecaprenyl pyrophosphate synthase</fullName>
        <shortName evidence="2">UPP synthase</shortName>
    </alternativeName>
</protein>
<feature type="binding site" evidence="2">
    <location>
        <begin position="195"/>
        <end position="197"/>
    </location>
    <ligand>
        <name>substrate</name>
    </ligand>
</feature>
<gene>
    <name evidence="2 3" type="primary">uppS</name>
    <name evidence="3" type="ORF">GCM10007392_31740</name>
</gene>
<comment type="caution">
    <text evidence="2">Lacks conserved residue(s) required for the propagation of feature annotation.</text>
</comment>
<dbReference type="HAMAP" id="MF_01139">
    <property type="entry name" value="ISPT"/>
    <property type="match status" value="1"/>
</dbReference>
<dbReference type="InterPro" id="IPR001441">
    <property type="entry name" value="UPP_synth-like"/>
</dbReference>
<keyword evidence="2" id="KW-0573">Peptidoglycan synthesis</keyword>
<feature type="active site" evidence="2">
    <location>
        <position position="21"/>
    </location>
</feature>
<dbReference type="GO" id="GO:0071555">
    <property type="term" value="P:cell wall organization"/>
    <property type="evidence" value="ECO:0007669"/>
    <property type="project" value="UniProtKB-KW"/>
</dbReference>
<feature type="binding site" evidence="2">
    <location>
        <position position="70"/>
    </location>
    <ligand>
        <name>substrate</name>
    </ligand>
</feature>
<keyword evidence="1 2" id="KW-0808">Transferase</keyword>
<dbReference type="GO" id="GO:0009252">
    <property type="term" value="P:peptidoglycan biosynthetic process"/>
    <property type="evidence" value="ECO:0007669"/>
    <property type="project" value="UniProtKB-UniRule"/>
</dbReference>
<keyword evidence="2" id="KW-0460">Magnesium</keyword>
<reference evidence="3" key="1">
    <citation type="journal article" date="2014" name="Int. J. Syst. Evol. Microbiol.">
        <title>Complete genome sequence of Corynebacterium casei LMG S-19264T (=DSM 44701T), isolated from a smear-ripened cheese.</title>
        <authorList>
            <consortium name="US DOE Joint Genome Institute (JGI-PGF)"/>
            <person name="Walter F."/>
            <person name="Albersmeier A."/>
            <person name="Kalinowski J."/>
            <person name="Ruckert C."/>
        </authorList>
    </citation>
    <scope>NUCLEOTIDE SEQUENCE</scope>
    <source>
        <strain evidence="3">KCTC 22169</strain>
    </source>
</reference>
<dbReference type="GO" id="GO:0005829">
    <property type="term" value="C:cytosol"/>
    <property type="evidence" value="ECO:0007669"/>
    <property type="project" value="TreeGrafter"/>
</dbReference>
<evidence type="ECO:0000256" key="2">
    <source>
        <dbReference type="HAMAP-Rule" id="MF_01139"/>
    </source>
</evidence>
<evidence type="ECO:0000313" key="4">
    <source>
        <dbReference type="Proteomes" id="UP000626148"/>
    </source>
</evidence>
<dbReference type="GO" id="GO:0016094">
    <property type="term" value="P:polyprenol biosynthetic process"/>
    <property type="evidence" value="ECO:0007669"/>
    <property type="project" value="TreeGrafter"/>
</dbReference>
<dbReference type="RefSeq" id="WP_189610442.1">
    <property type="nucleotide sequence ID" value="NZ_BMXR01000008.1"/>
</dbReference>
<dbReference type="CDD" id="cd00475">
    <property type="entry name" value="Cis_IPPS"/>
    <property type="match status" value="1"/>
</dbReference>
<proteinExistence type="inferred from homology"/>
<feature type="binding site" evidence="2">
    <location>
        <position position="26"/>
    </location>
    <ligand>
        <name>substrate</name>
    </ligand>
</feature>
<comment type="cofactor">
    <cofactor evidence="2">
        <name>Mg(2+)</name>
        <dbReference type="ChEBI" id="CHEBI:18420"/>
    </cofactor>
    <text evidence="2">Binds 2 magnesium ions per subunit.</text>
</comment>
<comment type="function">
    <text evidence="2">Catalyzes the sequential condensation of isopentenyl diphosphate (IPP) with (2E,6E)-farnesyl diphosphate (E,E-FPP) to yield (2Z,6Z,10Z,14Z,18Z,22Z,26Z,30Z,34E,38E)-undecaprenyl diphosphate (di-trans,octa-cis-UPP). UPP is the precursor of glycosyl carrier lipid in the biosynthesis of bacterial cell wall polysaccharide components such as peptidoglycan and lipopolysaccharide.</text>
</comment>
<dbReference type="AlphaFoldDB" id="A0A918NC38"/>
<keyword evidence="2" id="KW-0961">Cell wall biogenesis/degradation</keyword>
<comment type="similarity">
    <text evidence="2">Belongs to the UPP synthase family.</text>
</comment>
<dbReference type="NCBIfam" id="TIGR00055">
    <property type="entry name" value="uppS"/>
    <property type="match status" value="1"/>
</dbReference>
<keyword evidence="2" id="KW-0133">Cell shape</keyword>
<feature type="binding site" evidence="2">
    <location>
        <position position="208"/>
    </location>
    <ligand>
        <name>Mg(2+)</name>
        <dbReference type="ChEBI" id="CHEBI:18420"/>
    </ligand>
</feature>